<evidence type="ECO:0000259" key="1">
    <source>
        <dbReference type="Pfam" id="PF13524"/>
    </source>
</evidence>
<accession>A0A1Q9B264</accession>
<dbReference type="RefSeq" id="WP_075625845.1">
    <property type="nucleotide sequence ID" value="NZ_FOAM01000014.1"/>
</dbReference>
<keyword evidence="2" id="KW-0808">Transferase</keyword>
<dbReference type="InterPro" id="IPR055259">
    <property type="entry name" value="YkvP/CgeB_Glyco_trans-like"/>
</dbReference>
<gene>
    <name evidence="2" type="ORF">BJF93_01130</name>
</gene>
<dbReference type="EMBL" id="MKIP01000028">
    <property type="protein sequence ID" value="OLP62086.1"/>
    <property type="molecule type" value="Genomic_DNA"/>
</dbReference>
<evidence type="ECO:0000313" key="2">
    <source>
        <dbReference type="EMBL" id="OLP62086.1"/>
    </source>
</evidence>
<keyword evidence="3" id="KW-1185">Reference proteome</keyword>
<feature type="domain" description="Spore protein YkvP/CgeB glycosyl transferase-like" evidence="1">
    <location>
        <begin position="204"/>
        <end position="355"/>
    </location>
</feature>
<reference evidence="2 3" key="1">
    <citation type="submission" date="2016-09" db="EMBL/GenBank/DDBJ databases">
        <title>Rhizobium sp. nov., a novel species isolated from the rice rhizosphere.</title>
        <authorList>
            <person name="Zhao J."/>
            <person name="Zhang X."/>
        </authorList>
    </citation>
    <scope>NUCLEOTIDE SEQUENCE [LARGE SCALE GENOMIC DNA]</scope>
    <source>
        <strain evidence="2 3">1.7048</strain>
    </source>
</reference>
<dbReference type="Pfam" id="PF13524">
    <property type="entry name" value="Glyco_trans_1_2"/>
    <property type="match status" value="1"/>
</dbReference>
<name>A0A1Q9B264_9HYPH</name>
<dbReference type="AlphaFoldDB" id="A0A1Q9B264"/>
<dbReference type="Gene3D" id="3.40.50.2000">
    <property type="entry name" value="Glycogen Phosphorylase B"/>
    <property type="match status" value="2"/>
</dbReference>
<dbReference type="GO" id="GO:0016740">
    <property type="term" value="F:transferase activity"/>
    <property type="evidence" value="ECO:0007669"/>
    <property type="project" value="UniProtKB-KW"/>
</dbReference>
<protein>
    <submittedName>
        <fullName evidence="2">Glycosyltransferase</fullName>
    </submittedName>
</protein>
<organism evidence="2 3">
    <name type="scientific">Xaviernesmea oryzae</name>
    <dbReference type="NCBI Taxonomy" id="464029"/>
    <lineage>
        <taxon>Bacteria</taxon>
        <taxon>Pseudomonadati</taxon>
        <taxon>Pseudomonadota</taxon>
        <taxon>Alphaproteobacteria</taxon>
        <taxon>Hyphomicrobiales</taxon>
        <taxon>Rhizobiaceae</taxon>
        <taxon>Rhizobium/Agrobacterium group</taxon>
        <taxon>Xaviernesmea</taxon>
    </lineage>
</organism>
<dbReference type="SUPFAM" id="SSF53756">
    <property type="entry name" value="UDP-Glycosyltransferase/glycogen phosphorylase"/>
    <property type="match status" value="1"/>
</dbReference>
<comment type="caution">
    <text evidence="2">The sequence shown here is derived from an EMBL/GenBank/DDBJ whole genome shotgun (WGS) entry which is preliminary data.</text>
</comment>
<proteinExistence type="predicted"/>
<sequence length="382" mass="41855">MRFLFYTHSLVSDWNHGNAHFLRGLCRDLIRRGHGVVALEPEDAWSLQNLLADQGQGALDNFSRAFPMLGSTAHGADFDHEAALDAADVVIVHEWTDPALVARIGRARQAGGRFTLIFHDTHHRAVSAEGEIAGLDLSGYDLVLAFGETLRQRYLDAGWGRSVFTWHEAADDALFHPMPEIARTGDVIWIGNWGDDERSAEIGSFLIEPVSALGLSATVRGVRYPQAALDALQAAGIQYGGWIANALAPEAFAAHRLTVHIPRRPYVENLPGIPTIRMFEALACGIPLISAPWDDSEGLFAFGRDFLFARDGGEMTRLMRVLLSDPDMARELAEHGRRTVLSRHTCRHRVDELLAILAAHGTRQVRDGLAAPAPSLSKDAAA</sequence>
<dbReference type="Proteomes" id="UP000186364">
    <property type="component" value="Unassembled WGS sequence"/>
</dbReference>
<evidence type="ECO:0000313" key="3">
    <source>
        <dbReference type="Proteomes" id="UP000186364"/>
    </source>
</evidence>
<dbReference type="OrthoDB" id="9813806at2"/>